<evidence type="ECO:0000259" key="1">
    <source>
        <dbReference type="Pfam" id="PF04149"/>
    </source>
</evidence>
<dbReference type="EMBL" id="FQVN01000015">
    <property type="protein sequence ID" value="SHG86779.1"/>
    <property type="molecule type" value="Genomic_DNA"/>
</dbReference>
<dbReference type="Proteomes" id="UP000184501">
    <property type="component" value="Unassembled WGS sequence"/>
</dbReference>
<dbReference type="InterPro" id="IPR007278">
    <property type="entry name" value="DUF397"/>
</dbReference>
<reference evidence="2 3" key="1">
    <citation type="submission" date="2016-11" db="EMBL/GenBank/DDBJ databases">
        <authorList>
            <person name="Jaros S."/>
            <person name="Januszkiewicz K."/>
            <person name="Wedrychowicz H."/>
        </authorList>
    </citation>
    <scope>NUCLEOTIDE SEQUENCE [LARGE SCALE GENOMIC DNA]</scope>
    <source>
        <strain evidence="2 3">DSM 44523</strain>
    </source>
</reference>
<dbReference type="STRING" id="2017.SAMN05444320_11567"/>
<feature type="domain" description="DUF397" evidence="1">
    <location>
        <begin position="3"/>
        <end position="25"/>
    </location>
</feature>
<proteinExistence type="predicted"/>
<dbReference type="RefSeq" id="WP_200797719.1">
    <property type="nucleotide sequence ID" value="NZ_FQVN01000015.1"/>
</dbReference>
<protein>
    <recommendedName>
        <fullName evidence="1">DUF397 domain-containing protein</fullName>
    </recommendedName>
</protein>
<organism evidence="2 3">
    <name type="scientific">Streptoalloteichus hindustanus</name>
    <dbReference type="NCBI Taxonomy" id="2017"/>
    <lineage>
        <taxon>Bacteria</taxon>
        <taxon>Bacillati</taxon>
        <taxon>Actinomycetota</taxon>
        <taxon>Actinomycetes</taxon>
        <taxon>Pseudonocardiales</taxon>
        <taxon>Pseudonocardiaceae</taxon>
        <taxon>Streptoalloteichus</taxon>
    </lineage>
</organism>
<name>A0A1M5NC66_STRHI</name>
<dbReference type="AlphaFoldDB" id="A0A1M5NC66"/>
<evidence type="ECO:0000313" key="2">
    <source>
        <dbReference type="EMBL" id="SHG86779.1"/>
    </source>
</evidence>
<sequence>MTQWRESSQSSGSNGNCVEIAGVPAGATWRKSSHSGGGNANCVEVASGATGAAVRDSKNPGGAALVFGAGEFAAFVRAAKEGRLDLG</sequence>
<accession>A0A1M5NC66</accession>
<evidence type="ECO:0000313" key="3">
    <source>
        <dbReference type="Proteomes" id="UP000184501"/>
    </source>
</evidence>
<feature type="domain" description="DUF397" evidence="1">
    <location>
        <begin position="27"/>
        <end position="80"/>
    </location>
</feature>
<keyword evidence="3" id="KW-1185">Reference proteome</keyword>
<dbReference type="Pfam" id="PF04149">
    <property type="entry name" value="DUF397"/>
    <property type="match status" value="2"/>
</dbReference>
<gene>
    <name evidence="2" type="ORF">SAMN05444320_11567</name>
</gene>